<dbReference type="PRINTS" id="PR00061">
    <property type="entry name" value="RIBOSOMALL19"/>
</dbReference>
<dbReference type="AlphaFoldDB" id="A0A507FN05"/>
<evidence type="ECO:0000313" key="5">
    <source>
        <dbReference type="EMBL" id="TPX77789.1"/>
    </source>
</evidence>
<gene>
    <name evidence="5" type="ORF">CcCBS67573_g00952</name>
</gene>
<dbReference type="Gene3D" id="2.30.30.790">
    <property type="match status" value="1"/>
</dbReference>
<protein>
    <recommendedName>
        <fullName evidence="7">Ribosomal protein L19</fullName>
    </recommendedName>
</protein>
<organism evidence="5 6">
    <name type="scientific">Chytriomyces confervae</name>
    <dbReference type="NCBI Taxonomy" id="246404"/>
    <lineage>
        <taxon>Eukaryota</taxon>
        <taxon>Fungi</taxon>
        <taxon>Fungi incertae sedis</taxon>
        <taxon>Chytridiomycota</taxon>
        <taxon>Chytridiomycota incertae sedis</taxon>
        <taxon>Chytridiomycetes</taxon>
        <taxon>Chytridiales</taxon>
        <taxon>Chytriomycetaceae</taxon>
        <taxon>Chytriomyces</taxon>
    </lineage>
</organism>
<sequence length="244" mass="26596">MLSLLRSIPAVSGLGASFGAGLRVCASINGVRHYADVKQAKTGQKKAAKRDEDAGDALAPFEPKPADGPLHIFNRATPPSAADMPADPRASMYGHRLLRSIDADLRKRHDTDNRTALFTKGSPEAIEPGSIILVEQISSRSSPRKLAFAGVLLNVKRRGVLSSITVRNYVLGTGVEVVYPIYSPMVTRIKVLKRVKPGFSKGGDQVNFLREKPGAAPLSFNAIEEMVIRNNETERKRSQIRLQK</sequence>
<evidence type="ECO:0008006" key="7">
    <source>
        <dbReference type="Google" id="ProtNLM"/>
    </source>
</evidence>
<accession>A0A507FN05</accession>
<dbReference type="InterPro" id="IPR001857">
    <property type="entry name" value="Ribosomal_bL19"/>
</dbReference>
<comment type="caution">
    <text evidence="5">The sequence shown here is derived from an EMBL/GenBank/DDBJ whole genome shotgun (WGS) entry which is preliminary data.</text>
</comment>
<dbReference type="GO" id="GO:0003735">
    <property type="term" value="F:structural constituent of ribosome"/>
    <property type="evidence" value="ECO:0007669"/>
    <property type="project" value="InterPro"/>
</dbReference>
<dbReference type="InterPro" id="IPR038657">
    <property type="entry name" value="Ribosomal_bL19_sf"/>
</dbReference>
<dbReference type="InterPro" id="IPR008991">
    <property type="entry name" value="Translation_prot_SH3-like_sf"/>
</dbReference>
<evidence type="ECO:0000256" key="4">
    <source>
        <dbReference type="SAM" id="MobiDB-lite"/>
    </source>
</evidence>
<evidence type="ECO:0000256" key="2">
    <source>
        <dbReference type="ARBA" id="ARBA00022980"/>
    </source>
</evidence>
<dbReference type="OrthoDB" id="432645at2759"/>
<dbReference type="EMBL" id="QEAP01000014">
    <property type="protein sequence ID" value="TPX77789.1"/>
    <property type="molecule type" value="Genomic_DNA"/>
</dbReference>
<reference evidence="5 6" key="1">
    <citation type="journal article" date="2019" name="Sci. Rep.">
        <title>Comparative genomics of chytrid fungi reveal insights into the obligate biotrophic and pathogenic lifestyle of Synchytrium endobioticum.</title>
        <authorList>
            <person name="van de Vossenberg B.T.L.H."/>
            <person name="Warris S."/>
            <person name="Nguyen H.D.T."/>
            <person name="van Gent-Pelzer M.P.E."/>
            <person name="Joly D.L."/>
            <person name="van de Geest H.C."/>
            <person name="Bonants P.J.M."/>
            <person name="Smith D.S."/>
            <person name="Levesque C.A."/>
            <person name="van der Lee T.A.J."/>
        </authorList>
    </citation>
    <scope>NUCLEOTIDE SEQUENCE [LARGE SCALE GENOMIC DNA]</scope>
    <source>
        <strain evidence="5 6">CBS 675.73</strain>
    </source>
</reference>
<name>A0A507FN05_9FUNG</name>
<evidence type="ECO:0000256" key="1">
    <source>
        <dbReference type="ARBA" id="ARBA00005781"/>
    </source>
</evidence>
<dbReference type="SUPFAM" id="SSF50104">
    <property type="entry name" value="Translation proteins SH3-like domain"/>
    <property type="match status" value="1"/>
</dbReference>
<dbReference type="GO" id="GO:0006412">
    <property type="term" value="P:translation"/>
    <property type="evidence" value="ECO:0007669"/>
    <property type="project" value="InterPro"/>
</dbReference>
<dbReference type="Pfam" id="PF01245">
    <property type="entry name" value="Ribosomal_L19"/>
    <property type="match status" value="1"/>
</dbReference>
<proteinExistence type="inferred from homology"/>
<keyword evidence="2" id="KW-0689">Ribosomal protein</keyword>
<dbReference type="STRING" id="246404.A0A507FN05"/>
<dbReference type="PANTHER" id="PTHR15680">
    <property type="entry name" value="RIBOSOMAL PROTEIN L19"/>
    <property type="match status" value="1"/>
</dbReference>
<dbReference type="PANTHER" id="PTHR15680:SF9">
    <property type="entry name" value="LARGE RIBOSOMAL SUBUNIT PROTEIN BL19M"/>
    <property type="match status" value="1"/>
</dbReference>
<dbReference type="GO" id="GO:0005762">
    <property type="term" value="C:mitochondrial large ribosomal subunit"/>
    <property type="evidence" value="ECO:0007669"/>
    <property type="project" value="TreeGrafter"/>
</dbReference>
<keyword evidence="6" id="KW-1185">Reference proteome</keyword>
<evidence type="ECO:0000313" key="6">
    <source>
        <dbReference type="Proteomes" id="UP000320333"/>
    </source>
</evidence>
<comment type="similarity">
    <text evidence="1">Belongs to the bacterial ribosomal protein bL19 family.</text>
</comment>
<dbReference type="Proteomes" id="UP000320333">
    <property type="component" value="Unassembled WGS sequence"/>
</dbReference>
<evidence type="ECO:0000256" key="3">
    <source>
        <dbReference type="ARBA" id="ARBA00023274"/>
    </source>
</evidence>
<keyword evidence="3" id="KW-0687">Ribonucleoprotein</keyword>
<feature type="region of interest" description="Disordered" evidence="4">
    <location>
        <begin position="39"/>
        <end position="58"/>
    </location>
</feature>